<evidence type="ECO:0000313" key="2">
    <source>
        <dbReference type="Proteomes" id="UP000002613"/>
    </source>
</evidence>
<proteinExistence type="predicted"/>
<dbReference type="HOGENOM" id="CLU_031683_0_0_2"/>
<dbReference type="GeneID" id="8779650"/>
<evidence type="ECO:0000313" key="1">
    <source>
        <dbReference type="EMBL" id="ADC66245.1"/>
    </source>
</evidence>
<gene>
    <name evidence="1" type="ordered locus">Ferp_2114</name>
</gene>
<organism evidence="1 2">
    <name type="scientific">Ferroglobus placidus (strain DSM 10642 / AEDII12DO)</name>
    <dbReference type="NCBI Taxonomy" id="589924"/>
    <lineage>
        <taxon>Archaea</taxon>
        <taxon>Methanobacteriati</taxon>
        <taxon>Methanobacteriota</taxon>
        <taxon>Archaeoglobi</taxon>
        <taxon>Archaeoglobales</taxon>
        <taxon>Archaeoglobaceae</taxon>
        <taxon>Ferroglobus</taxon>
    </lineage>
</organism>
<dbReference type="RefSeq" id="WP_012966584.1">
    <property type="nucleotide sequence ID" value="NC_013849.1"/>
</dbReference>
<keyword evidence="2" id="KW-1185">Reference proteome</keyword>
<dbReference type="STRING" id="589924.Ferp_2114"/>
<protein>
    <submittedName>
        <fullName evidence="1">S-layer domain-like protein</fullName>
    </submittedName>
</protein>
<dbReference type="Proteomes" id="UP000002613">
    <property type="component" value="Chromosome"/>
</dbReference>
<reference evidence="1 2" key="2">
    <citation type="journal article" date="2011" name="Stand. Genomic Sci.">
        <title>Complete genome sequence of Ferroglobus placidus AEDII12DO.</title>
        <authorList>
            <person name="Anderson I."/>
            <person name="Risso C."/>
            <person name="Holmes D."/>
            <person name="Lucas S."/>
            <person name="Copeland A."/>
            <person name="Lapidus A."/>
            <person name="Cheng J.F."/>
            <person name="Bruce D."/>
            <person name="Goodwin L."/>
            <person name="Pitluck S."/>
            <person name="Saunders E."/>
            <person name="Brettin T."/>
            <person name="Detter J.C."/>
            <person name="Han C."/>
            <person name="Tapia R."/>
            <person name="Larimer F."/>
            <person name="Land M."/>
            <person name="Hauser L."/>
            <person name="Woyke T."/>
            <person name="Lovley D."/>
            <person name="Kyrpides N."/>
            <person name="Ivanova N."/>
        </authorList>
    </citation>
    <scope>NUCLEOTIDE SEQUENCE [LARGE SCALE GENOMIC DNA]</scope>
    <source>
        <strain evidence="2">DSM 10642 / AEDII12DO</strain>
    </source>
</reference>
<dbReference type="AlphaFoldDB" id="D3S0K4"/>
<dbReference type="KEGG" id="fpl:Ferp_2114"/>
<accession>D3S0K4</accession>
<dbReference type="PANTHER" id="PTHR35902">
    <property type="entry name" value="S-LAYER DOMAIN-LIKE PROTEIN-RELATED"/>
    <property type="match status" value="1"/>
</dbReference>
<name>D3S0K4_FERPA</name>
<dbReference type="Gene3D" id="2.60.40.10">
    <property type="entry name" value="Immunoglobulins"/>
    <property type="match status" value="1"/>
</dbReference>
<dbReference type="InterPro" id="IPR013783">
    <property type="entry name" value="Ig-like_fold"/>
</dbReference>
<sequence length="589" mass="66091">MRALIIPLIMFIIVFPAAALDYEDKPYFTAYVVGDNYLELGKEQAVNLIIQNNARLWKQIYDSYEEYEFVSKDPSMLITAYNVSISFESETLKIKTPEMSFSAIPPFKPVQIPVIIDTKGVKSGEHYLKIKLSYECVDEVIIDTTTPYFQYVPKEERKTYNISTGIPSPETMTIVNETKVVVYPEYLKIRYEEREQEITVKLIVEKPEVSLEVVNVTSELVAGGKGKVTVTLKNTGEAKAEKLFVTLNPPRGFLVAGMERVDVEKYSEMMKQFLETPFLQIPSEISVPAEIKTLLTSSAFYVGDLEPNESVNVTFTVEANVDEGGYYPFQIKGFYVSDNKLKETSAENFGVFVEDKPKIEVVEVNSSVHAGSKGDVAVKIKADRVLKEVKAKIEVNPPLTALSEEYFAGDVSEAVLKFKVKASSDAESTVYPAKLIIYYDLGKEVKEEFDIGIEIKKKTKFEVIGKGVLRAGEEKIVTVGIKNLGDYEIKEATARITVVDPFSTTDDTSYIGSLKPGEVKNVTFKLKVDSDATPRVYALNLEVKYKDLNDEWVISDPVKLPIEVKEAKRVPGFEIALALVAILLVMRRR</sequence>
<dbReference type="PaxDb" id="589924-Ferp_2114"/>
<reference evidence="2" key="1">
    <citation type="submission" date="2010-02" db="EMBL/GenBank/DDBJ databases">
        <title>Complete sequence of Ferroglobus placidus DSM 10642.</title>
        <authorList>
            <consortium name="US DOE Joint Genome Institute"/>
            <person name="Lucas S."/>
            <person name="Copeland A."/>
            <person name="Lapidus A."/>
            <person name="Cheng J.-F."/>
            <person name="Bruce D."/>
            <person name="Goodwin L."/>
            <person name="Pitluck S."/>
            <person name="Saunders E."/>
            <person name="Brettin T."/>
            <person name="Detter J.C."/>
            <person name="Han C."/>
            <person name="Tapia R."/>
            <person name="Larimer F."/>
            <person name="Land M."/>
            <person name="Hauser L."/>
            <person name="Kyrpides N."/>
            <person name="Ivanova N."/>
            <person name="Holmes D."/>
            <person name="Lovley D."/>
            <person name="Kyrpides N."/>
            <person name="Anderson I.J."/>
            <person name="Woyke T."/>
        </authorList>
    </citation>
    <scope>NUCLEOTIDE SEQUENCE [LARGE SCALE GENOMIC DNA]</scope>
    <source>
        <strain evidence="2">DSM 10642 / AEDII12DO</strain>
    </source>
</reference>
<dbReference type="PANTHER" id="PTHR35902:SF3">
    <property type="entry name" value="NPCBM-ASSOCIATED, NEW3 DOMAIN OF ALPHA-GALACTOSIDASE"/>
    <property type="match status" value="1"/>
</dbReference>
<dbReference type="eggNOG" id="arCOG02079">
    <property type="taxonomic scope" value="Archaea"/>
</dbReference>
<dbReference type="EMBL" id="CP001899">
    <property type="protein sequence ID" value="ADC66245.1"/>
    <property type="molecule type" value="Genomic_DNA"/>
</dbReference>
<dbReference type="OrthoDB" id="56770at2157"/>